<evidence type="ECO:0000313" key="2">
    <source>
        <dbReference type="Proteomes" id="UP000054851"/>
    </source>
</evidence>
<dbReference type="EMBL" id="FCOA02000015">
    <property type="protein sequence ID" value="SAK74059.1"/>
    <property type="molecule type" value="Genomic_DNA"/>
</dbReference>
<dbReference type="RefSeq" id="WP_157695818.1">
    <property type="nucleotide sequence ID" value="NZ_FCOA02000015.1"/>
</dbReference>
<comment type="caution">
    <text evidence="1">The sequence shown here is derived from an EMBL/GenBank/DDBJ whole genome shotgun (WGS) entry which is preliminary data.</text>
</comment>
<evidence type="ECO:0000313" key="1">
    <source>
        <dbReference type="EMBL" id="SAK74059.1"/>
    </source>
</evidence>
<dbReference type="STRING" id="1777140.AWB79_04312"/>
<dbReference type="OrthoDB" id="442188at2"/>
<keyword evidence="2" id="KW-1185">Reference proteome</keyword>
<reference evidence="1" key="1">
    <citation type="submission" date="2016-01" db="EMBL/GenBank/DDBJ databases">
        <authorList>
            <person name="Peeters C."/>
        </authorList>
    </citation>
    <scope>NUCLEOTIDE SEQUENCE</scope>
    <source>
        <strain evidence="1">LMG 29322</strain>
    </source>
</reference>
<gene>
    <name evidence="1" type="ORF">AWB79_04312</name>
</gene>
<sequence length="250" mass="27428">MLSRPFITTCHSAPDPGGDNLQVTVSFEPVKQLTEELLDRLRRPFQALADMGQWGGMAGETFPPQTSTMVLMTDGMKVGPFAVRWDFNTMNVDRGTAFVIQNIVHNLHLFVAPVLSLVIRSPLVRDGAPVQEDLPWDYEPYPFVVQDGRETGTVTVDVDFAARQASTAAEPFREGWEGWYGVAAHGGFCSASYPPEDNSIHIEDDLQVLSDGIGAALDDVAIDDAGFACLINMLQTLHHRLTPIAEVTIE</sequence>
<dbReference type="AlphaFoldDB" id="A0A158BVB6"/>
<name>A0A158BVB6_9BURK</name>
<protein>
    <submittedName>
        <fullName evidence="1">Uncharacterized protein</fullName>
    </submittedName>
</protein>
<accession>A0A158BVB6</accession>
<organism evidence="1 2">
    <name type="scientific">Caballeronia hypogeia</name>
    <dbReference type="NCBI Taxonomy" id="1777140"/>
    <lineage>
        <taxon>Bacteria</taxon>
        <taxon>Pseudomonadati</taxon>
        <taxon>Pseudomonadota</taxon>
        <taxon>Betaproteobacteria</taxon>
        <taxon>Burkholderiales</taxon>
        <taxon>Burkholderiaceae</taxon>
        <taxon>Caballeronia</taxon>
    </lineage>
</organism>
<proteinExistence type="predicted"/>
<dbReference type="Proteomes" id="UP000054851">
    <property type="component" value="Unassembled WGS sequence"/>
</dbReference>